<dbReference type="EMBL" id="RSCD01000024">
    <property type="protein sequence ID" value="RSH83726.1"/>
    <property type="molecule type" value="Genomic_DNA"/>
</dbReference>
<gene>
    <name evidence="2" type="ORF">EHS25_005630</name>
</gene>
<reference evidence="2 3" key="1">
    <citation type="submission" date="2018-11" db="EMBL/GenBank/DDBJ databases">
        <title>Genome sequence of Saitozyma podzolica DSM 27192.</title>
        <authorList>
            <person name="Aliyu H."/>
            <person name="Gorte O."/>
            <person name="Ochsenreither K."/>
        </authorList>
    </citation>
    <scope>NUCLEOTIDE SEQUENCE [LARGE SCALE GENOMIC DNA]</scope>
    <source>
        <strain evidence="2 3">DSM 27192</strain>
    </source>
</reference>
<comment type="caution">
    <text evidence="2">The sequence shown here is derived from an EMBL/GenBank/DDBJ whole genome shotgun (WGS) entry which is preliminary data.</text>
</comment>
<accession>A0A427XXW6</accession>
<organism evidence="2 3">
    <name type="scientific">Saitozyma podzolica</name>
    <dbReference type="NCBI Taxonomy" id="1890683"/>
    <lineage>
        <taxon>Eukaryota</taxon>
        <taxon>Fungi</taxon>
        <taxon>Dikarya</taxon>
        <taxon>Basidiomycota</taxon>
        <taxon>Agaricomycotina</taxon>
        <taxon>Tremellomycetes</taxon>
        <taxon>Tremellales</taxon>
        <taxon>Trimorphomycetaceae</taxon>
        <taxon>Saitozyma</taxon>
    </lineage>
</organism>
<evidence type="ECO:0000256" key="1">
    <source>
        <dbReference type="SAM" id="MobiDB-lite"/>
    </source>
</evidence>
<proteinExistence type="predicted"/>
<evidence type="ECO:0000313" key="2">
    <source>
        <dbReference type="EMBL" id="RSH83726.1"/>
    </source>
</evidence>
<dbReference type="Proteomes" id="UP000279259">
    <property type="component" value="Unassembled WGS sequence"/>
</dbReference>
<name>A0A427XXW6_9TREE</name>
<evidence type="ECO:0000313" key="3">
    <source>
        <dbReference type="Proteomes" id="UP000279259"/>
    </source>
</evidence>
<sequence length="194" mass="21091">MVRTNEHETAVSAGAIYRGCFKGSDLRRTEIECVAWASQTLAGLGFAGQFVYFLQQAGVSASVPSSSRAKKRANDRQLGIPIGVLLNYQLNPTAWNWGGYTGFFRAESGLSVSIWAFFTLPERREGLSASWVSERGRECPTPRLSEAPRDRHPLRARCFGPEVRSTKIDASADDYATPGATGPEDALTITTGGQ</sequence>
<dbReference type="OrthoDB" id="3423969at2759"/>
<dbReference type="AlphaFoldDB" id="A0A427XXW6"/>
<keyword evidence="3" id="KW-1185">Reference proteome</keyword>
<feature type="region of interest" description="Disordered" evidence="1">
    <location>
        <begin position="169"/>
        <end position="194"/>
    </location>
</feature>
<protein>
    <submittedName>
        <fullName evidence="2">Uncharacterized protein</fullName>
    </submittedName>
</protein>
<dbReference type="STRING" id="1890683.A0A427XXW6"/>